<accession>A0A8S5TC10</accession>
<name>A0A8S5TC10_9CAUD</name>
<reference evidence="1" key="1">
    <citation type="journal article" date="2021" name="Proc. Natl. Acad. Sci. U.S.A.">
        <title>A Catalog of Tens of Thousands of Viruses from Human Metagenomes Reveals Hidden Associations with Chronic Diseases.</title>
        <authorList>
            <person name="Tisza M.J."/>
            <person name="Buck C.B."/>
        </authorList>
    </citation>
    <scope>NUCLEOTIDE SEQUENCE</scope>
    <source>
        <strain evidence="1">CtqK313</strain>
    </source>
</reference>
<protein>
    <submittedName>
        <fullName evidence="1">Uncharacterized protein</fullName>
    </submittedName>
</protein>
<organism evidence="1">
    <name type="scientific">Siphoviridae sp. ctqK313</name>
    <dbReference type="NCBI Taxonomy" id="2827946"/>
    <lineage>
        <taxon>Viruses</taxon>
        <taxon>Duplodnaviria</taxon>
        <taxon>Heunggongvirae</taxon>
        <taxon>Uroviricota</taxon>
        <taxon>Caudoviricetes</taxon>
    </lineage>
</organism>
<dbReference type="EMBL" id="BK032785">
    <property type="protein sequence ID" value="DAF60282.1"/>
    <property type="molecule type" value="Genomic_DNA"/>
</dbReference>
<proteinExistence type="predicted"/>
<sequence length="37" mass="4444">MRKHKYRNHGGLHNSVSVAYMGKVRVEMRKNNYTSFF</sequence>
<evidence type="ECO:0000313" key="1">
    <source>
        <dbReference type="EMBL" id="DAF60282.1"/>
    </source>
</evidence>